<evidence type="ECO:0000313" key="1">
    <source>
        <dbReference type="EMBL" id="OLP85004.1"/>
    </source>
</evidence>
<comment type="caution">
    <text evidence="1">The sequence shown here is derived from an EMBL/GenBank/DDBJ whole genome shotgun (WGS) entry which is preliminary data.</text>
</comment>
<name>A0A1Q9CPZ8_SYMMI</name>
<dbReference type="AlphaFoldDB" id="A0A1Q9CPZ8"/>
<dbReference type="EMBL" id="LSRX01001001">
    <property type="protein sequence ID" value="OLP85004.1"/>
    <property type="molecule type" value="Genomic_DNA"/>
</dbReference>
<evidence type="ECO:0000313" key="2">
    <source>
        <dbReference type="Proteomes" id="UP000186817"/>
    </source>
</evidence>
<proteinExistence type="predicted"/>
<gene>
    <name evidence="1" type="ORF">AK812_SmicGene34056</name>
</gene>
<sequence>MSPRARAFTAARSDVVGNPHNVSRSGHETTRNTRKCIIISCWDGKTLFGSWKAKAESLKSTSGGQETLRTAPSLLAQAHLSHAARFPELAAEQIERRSAIGLERFQKGNDGNGWGTRYYRIGIPAISVMETVCEVMGHGWPDTTSPDQ</sequence>
<dbReference type="Proteomes" id="UP000186817">
    <property type="component" value="Unassembled WGS sequence"/>
</dbReference>
<accession>A0A1Q9CPZ8</accession>
<protein>
    <submittedName>
        <fullName evidence="1">Uncharacterized protein</fullName>
    </submittedName>
</protein>
<organism evidence="1 2">
    <name type="scientific">Symbiodinium microadriaticum</name>
    <name type="common">Dinoflagellate</name>
    <name type="synonym">Zooxanthella microadriatica</name>
    <dbReference type="NCBI Taxonomy" id="2951"/>
    <lineage>
        <taxon>Eukaryota</taxon>
        <taxon>Sar</taxon>
        <taxon>Alveolata</taxon>
        <taxon>Dinophyceae</taxon>
        <taxon>Suessiales</taxon>
        <taxon>Symbiodiniaceae</taxon>
        <taxon>Symbiodinium</taxon>
    </lineage>
</organism>
<reference evidence="1 2" key="1">
    <citation type="submission" date="2016-02" db="EMBL/GenBank/DDBJ databases">
        <title>Genome analysis of coral dinoflagellate symbionts highlights evolutionary adaptations to a symbiotic lifestyle.</title>
        <authorList>
            <person name="Aranda M."/>
            <person name="Li Y."/>
            <person name="Liew Y.J."/>
            <person name="Baumgarten S."/>
            <person name="Simakov O."/>
            <person name="Wilson M."/>
            <person name="Piel J."/>
            <person name="Ashoor H."/>
            <person name="Bougouffa S."/>
            <person name="Bajic V.B."/>
            <person name="Ryu T."/>
            <person name="Ravasi T."/>
            <person name="Bayer T."/>
            <person name="Micklem G."/>
            <person name="Kim H."/>
            <person name="Bhak J."/>
            <person name="Lajeunesse T.C."/>
            <person name="Voolstra C.R."/>
        </authorList>
    </citation>
    <scope>NUCLEOTIDE SEQUENCE [LARGE SCALE GENOMIC DNA]</scope>
    <source>
        <strain evidence="1 2">CCMP2467</strain>
    </source>
</reference>
<keyword evidence="2" id="KW-1185">Reference proteome</keyword>